<gene>
    <name evidence="2" type="ORF">WA026_003300</name>
</gene>
<dbReference type="EMBL" id="JARQZJ010000001">
    <property type="protein sequence ID" value="KAK9869545.1"/>
    <property type="molecule type" value="Genomic_DNA"/>
</dbReference>
<keyword evidence="1" id="KW-0732">Signal</keyword>
<dbReference type="AlphaFoldDB" id="A0AAW1TIR4"/>
<evidence type="ECO:0000313" key="2">
    <source>
        <dbReference type="EMBL" id="KAK9869545.1"/>
    </source>
</evidence>
<feature type="chain" id="PRO_5043946060" description="Secreted protein" evidence="1">
    <location>
        <begin position="27"/>
        <end position="140"/>
    </location>
</feature>
<keyword evidence="3" id="KW-1185">Reference proteome</keyword>
<evidence type="ECO:0008006" key="4">
    <source>
        <dbReference type="Google" id="ProtNLM"/>
    </source>
</evidence>
<organism evidence="2 3">
    <name type="scientific">Henosepilachna vigintioctopunctata</name>
    <dbReference type="NCBI Taxonomy" id="420089"/>
    <lineage>
        <taxon>Eukaryota</taxon>
        <taxon>Metazoa</taxon>
        <taxon>Ecdysozoa</taxon>
        <taxon>Arthropoda</taxon>
        <taxon>Hexapoda</taxon>
        <taxon>Insecta</taxon>
        <taxon>Pterygota</taxon>
        <taxon>Neoptera</taxon>
        <taxon>Endopterygota</taxon>
        <taxon>Coleoptera</taxon>
        <taxon>Polyphaga</taxon>
        <taxon>Cucujiformia</taxon>
        <taxon>Coccinelloidea</taxon>
        <taxon>Coccinellidae</taxon>
        <taxon>Epilachninae</taxon>
        <taxon>Epilachnini</taxon>
        <taxon>Henosepilachna</taxon>
    </lineage>
</organism>
<feature type="signal peptide" evidence="1">
    <location>
        <begin position="1"/>
        <end position="26"/>
    </location>
</feature>
<evidence type="ECO:0000256" key="1">
    <source>
        <dbReference type="SAM" id="SignalP"/>
    </source>
</evidence>
<comment type="caution">
    <text evidence="2">The sequence shown here is derived from an EMBL/GenBank/DDBJ whole genome shotgun (WGS) entry which is preliminary data.</text>
</comment>
<protein>
    <recommendedName>
        <fullName evidence="4">Secreted protein</fullName>
    </recommendedName>
</protein>
<reference evidence="2 3" key="1">
    <citation type="submission" date="2023-03" db="EMBL/GenBank/DDBJ databases">
        <title>Genome insight into feeding habits of ladybird beetles.</title>
        <authorList>
            <person name="Li H.-S."/>
            <person name="Huang Y.-H."/>
            <person name="Pang H."/>
        </authorList>
    </citation>
    <scope>NUCLEOTIDE SEQUENCE [LARGE SCALE GENOMIC DNA]</scope>
    <source>
        <strain evidence="2">SYSU_2023b</strain>
        <tissue evidence="2">Whole body</tissue>
    </source>
</reference>
<dbReference type="Proteomes" id="UP001431783">
    <property type="component" value="Unassembled WGS sequence"/>
</dbReference>
<evidence type="ECO:0000313" key="3">
    <source>
        <dbReference type="Proteomes" id="UP001431783"/>
    </source>
</evidence>
<name>A0AAW1TIR4_9CUCU</name>
<sequence>MSCATQAPLSTILFIFVLEISTPTNTKKQFVATSSAERPRARTAVALTAQRGPIAPRGPGAAPVAASVTVYTHTIESPTSVEGGGVSAIVAVDIPAMRLCFDGSRVTEIWGFPLSFQYYVKIYRSNWSFLILCAPLYFSD</sequence>
<proteinExistence type="predicted"/>
<accession>A0AAW1TIR4</accession>